<keyword evidence="1" id="KW-0175">Coiled coil</keyword>
<protein>
    <recommendedName>
        <fullName evidence="4">Alpha-xenorhabdolysin family binary toxin subunit B</fullName>
    </recommendedName>
</protein>
<dbReference type="NCBIfam" id="NF033927">
    <property type="entry name" value="alph_xenorhab_B"/>
    <property type="match status" value="1"/>
</dbReference>
<dbReference type="RefSeq" id="WP_123508307.1">
    <property type="nucleotide sequence ID" value="NZ_MOBQ01000003.1"/>
</dbReference>
<sequence>MTNVTPIDNALIPDIDVKKIIQTIRDISRLASFRQDRSDVLQERALRVSAYLNNLDKTMRESFPVLLTALNSASGQNYFDALAELNDALARNDLTALDRQMVSEEVSNIKRNIESMLESVEAKFTDRSRFLENEVRSLYRVEIGERADEPLKVARAHKARILRDLNDHTLSKAKYSEQRDALIKAQDVIREFNLAEMYKNYIPEGKELDGLDMENPKKEAVKQGIELVRKVLGVVSEGIKYSELATSRNNLDKEIQSLTLLMEGLNRELKTAEDALSDICAVVEIGHQRRVVGEEIITVAGVWLGFSLNLDSLKRTDYTQAELSRFLNRYKTHLEALSADYNSIMIH</sequence>
<evidence type="ECO:0000313" key="2">
    <source>
        <dbReference type="EMBL" id="RON52427.1"/>
    </source>
</evidence>
<evidence type="ECO:0000313" key="3">
    <source>
        <dbReference type="Proteomes" id="UP000285349"/>
    </source>
</evidence>
<dbReference type="OrthoDB" id="6797492at2"/>
<accession>A0A423KH60</accession>
<gene>
    <name evidence="2" type="ORF">BK666_03375</name>
</gene>
<dbReference type="Proteomes" id="UP000285349">
    <property type="component" value="Unassembled WGS sequence"/>
</dbReference>
<evidence type="ECO:0000256" key="1">
    <source>
        <dbReference type="SAM" id="Coils"/>
    </source>
</evidence>
<evidence type="ECO:0008006" key="4">
    <source>
        <dbReference type="Google" id="ProtNLM"/>
    </source>
</evidence>
<feature type="coiled-coil region" evidence="1">
    <location>
        <begin position="248"/>
        <end position="275"/>
    </location>
</feature>
<name>A0A423KH60_9PSED</name>
<organism evidence="2 3">
    <name type="scientific">Pseudomonas frederiksbergensis</name>
    <dbReference type="NCBI Taxonomy" id="104087"/>
    <lineage>
        <taxon>Bacteria</taxon>
        <taxon>Pseudomonadati</taxon>
        <taxon>Pseudomonadota</taxon>
        <taxon>Gammaproteobacteria</taxon>
        <taxon>Pseudomonadales</taxon>
        <taxon>Pseudomonadaceae</taxon>
        <taxon>Pseudomonas</taxon>
    </lineage>
</organism>
<proteinExistence type="predicted"/>
<reference evidence="2 3" key="1">
    <citation type="submission" date="2016-10" db="EMBL/GenBank/DDBJ databases">
        <title>Comparative genome analysis of multiple Pseudomonas spp. focuses on biocontrol and plant growth promoting traits.</title>
        <authorList>
            <person name="Tao X.-Y."/>
            <person name="Taylor C.G."/>
        </authorList>
    </citation>
    <scope>NUCLEOTIDE SEQUENCE [LARGE SCALE GENOMIC DNA]</scope>
    <source>
        <strain evidence="2 3">37A10</strain>
    </source>
</reference>
<dbReference type="EMBL" id="MOBQ01000003">
    <property type="protein sequence ID" value="RON52427.1"/>
    <property type="molecule type" value="Genomic_DNA"/>
</dbReference>
<dbReference type="AlphaFoldDB" id="A0A423KH60"/>
<dbReference type="InterPro" id="IPR047760">
    <property type="entry name" value="XaxB-like"/>
</dbReference>
<comment type="caution">
    <text evidence="2">The sequence shown here is derived from an EMBL/GenBank/DDBJ whole genome shotgun (WGS) entry which is preliminary data.</text>
</comment>